<dbReference type="EMBL" id="JQBS01000035">
    <property type="protein sequence ID" value="KRN54166.1"/>
    <property type="molecule type" value="Genomic_DNA"/>
</dbReference>
<proteinExistence type="predicted"/>
<comment type="subcellular location">
    <subcellularLocation>
        <location evidence="1">Cell membrane</location>
        <topology evidence="1">Peripheral membrane protein</topology>
    </subcellularLocation>
</comment>
<keyword evidence="9" id="KW-0472">Membrane</keyword>
<evidence type="ECO:0000256" key="8">
    <source>
        <dbReference type="ARBA" id="ARBA00023065"/>
    </source>
</evidence>
<dbReference type="GeneID" id="89588742"/>
<keyword evidence="2" id="KW-0813">Transport</keyword>
<reference evidence="11 12" key="1">
    <citation type="journal article" date="2015" name="Genome Announc.">
        <title>Expanding the biotechnology potential of lactobacilli through comparative genomics of 213 strains and associated genera.</title>
        <authorList>
            <person name="Sun Z."/>
            <person name="Harris H.M."/>
            <person name="McCann A."/>
            <person name="Guo C."/>
            <person name="Argimon S."/>
            <person name="Zhang W."/>
            <person name="Yang X."/>
            <person name="Jeffery I.B."/>
            <person name="Cooney J.C."/>
            <person name="Kagawa T.F."/>
            <person name="Liu W."/>
            <person name="Song Y."/>
            <person name="Salvetti E."/>
            <person name="Wrobel A."/>
            <person name="Rasinkangas P."/>
            <person name="Parkhill J."/>
            <person name="Rea M.C."/>
            <person name="O'Sullivan O."/>
            <person name="Ritari J."/>
            <person name="Douillard F.P."/>
            <person name="Paul Ross R."/>
            <person name="Yang R."/>
            <person name="Briner A.E."/>
            <person name="Felis G.E."/>
            <person name="de Vos W.M."/>
            <person name="Barrangou R."/>
            <person name="Klaenhammer T.R."/>
            <person name="Caufield P.W."/>
            <person name="Cui Y."/>
            <person name="Zhang H."/>
            <person name="O'Toole P.W."/>
        </authorList>
    </citation>
    <scope>NUCLEOTIDE SEQUENCE [LARGE SCALE GENOMIC DNA]</scope>
    <source>
        <strain evidence="11 12">DSM 20623</strain>
    </source>
</reference>
<evidence type="ECO:0000259" key="10">
    <source>
        <dbReference type="PROSITE" id="PS50893"/>
    </source>
</evidence>
<dbReference type="InterPro" id="IPR017871">
    <property type="entry name" value="ABC_transporter-like_CS"/>
</dbReference>
<evidence type="ECO:0000313" key="11">
    <source>
        <dbReference type="EMBL" id="KRN54166.1"/>
    </source>
</evidence>
<dbReference type="GO" id="GO:0005886">
    <property type="term" value="C:plasma membrane"/>
    <property type="evidence" value="ECO:0007669"/>
    <property type="project" value="UniProtKB-SubCell"/>
</dbReference>
<dbReference type="SMART" id="SM00382">
    <property type="entry name" value="AAA"/>
    <property type="match status" value="1"/>
</dbReference>
<dbReference type="PROSITE" id="PS00211">
    <property type="entry name" value="ABC_TRANSPORTER_1"/>
    <property type="match status" value="1"/>
</dbReference>
<dbReference type="InterPro" id="IPR027417">
    <property type="entry name" value="P-loop_NTPase"/>
</dbReference>
<keyword evidence="4" id="KW-0410">Iron transport</keyword>
<dbReference type="Proteomes" id="UP000051658">
    <property type="component" value="Unassembled WGS sequence"/>
</dbReference>
<evidence type="ECO:0000256" key="6">
    <source>
        <dbReference type="ARBA" id="ARBA00022840"/>
    </source>
</evidence>
<dbReference type="InterPro" id="IPR051535">
    <property type="entry name" value="Siderophore_ABC-ATPase"/>
</dbReference>
<dbReference type="RefSeq" id="WP_051915642.1">
    <property type="nucleotide sequence ID" value="NZ_JQBS01000035.1"/>
</dbReference>
<dbReference type="InterPro" id="IPR003439">
    <property type="entry name" value="ABC_transporter-like_ATP-bd"/>
</dbReference>
<protein>
    <submittedName>
        <fullName evidence="11">Iron compound ABC transporter, ATP-binding protein</fullName>
    </submittedName>
</protein>
<dbReference type="eggNOG" id="COG1120">
    <property type="taxonomic scope" value="Bacteria"/>
</dbReference>
<evidence type="ECO:0000256" key="1">
    <source>
        <dbReference type="ARBA" id="ARBA00004202"/>
    </source>
</evidence>
<keyword evidence="5" id="KW-0547">Nucleotide-binding</keyword>
<keyword evidence="6 11" id="KW-0067">ATP-binding</keyword>
<keyword evidence="8" id="KW-0406">Ion transport</keyword>
<feature type="domain" description="ABC transporter" evidence="10">
    <location>
        <begin position="1"/>
        <end position="237"/>
    </location>
</feature>
<dbReference type="FunFam" id="3.40.50.300:FF:000134">
    <property type="entry name" value="Iron-enterobactin ABC transporter ATP-binding protein"/>
    <property type="match status" value="1"/>
</dbReference>
<dbReference type="InterPro" id="IPR003593">
    <property type="entry name" value="AAA+_ATPase"/>
</dbReference>
<dbReference type="GO" id="GO:0005524">
    <property type="term" value="F:ATP binding"/>
    <property type="evidence" value="ECO:0007669"/>
    <property type="project" value="UniProtKB-KW"/>
</dbReference>
<comment type="caution">
    <text evidence="11">The sequence shown here is derived from an EMBL/GenBank/DDBJ whole genome shotgun (WGS) entry which is preliminary data.</text>
</comment>
<accession>A0A0R2HRD9</accession>
<sequence length="253" mass="28809">MEINNLRYAYPKQAPVLNRINLTIEAGKITTIIGPNGSGKSTLLSILTRHLQVKKGTIILDKQELHQFSKQDFARKLAALQQENIAPGDYTVKQLVMYGRLPHQHFLRKTTKDEKIVQQALQQMKLVEKQESLLAELSGGERQRAWLAMALAQETEYLILDEPTTYLDLTYQIELLKLIQTLNQTQKLTIIMVLHDLNQASQYSDEIIIMHHGEISAKGTPNEVITPRMLQDVYGISGELIQHPSGRPYILPY</sequence>
<dbReference type="CDD" id="cd03214">
    <property type="entry name" value="ABC_Iron-Siderophores_B12_Hemin"/>
    <property type="match status" value="1"/>
</dbReference>
<evidence type="ECO:0000256" key="9">
    <source>
        <dbReference type="ARBA" id="ARBA00023136"/>
    </source>
</evidence>
<name>A0A0R2HRD9_CARDV</name>
<dbReference type="GO" id="GO:0006826">
    <property type="term" value="P:iron ion transport"/>
    <property type="evidence" value="ECO:0007669"/>
    <property type="project" value="UniProtKB-KW"/>
</dbReference>
<dbReference type="PANTHER" id="PTHR42771">
    <property type="entry name" value="IRON(3+)-HYDROXAMATE IMPORT ATP-BINDING PROTEIN FHUC"/>
    <property type="match status" value="1"/>
</dbReference>
<dbReference type="Gene3D" id="3.40.50.300">
    <property type="entry name" value="P-loop containing nucleotide triphosphate hydrolases"/>
    <property type="match status" value="1"/>
</dbReference>
<dbReference type="AlphaFoldDB" id="A0A0R2HRD9"/>
<dbReference type="Pfam" id="PF00005">
    <property type="entry name" value="ABC_tran"/>
    <property type="match status" value="1"/>
</dbReference>
<evidence type="ECO:0000256" key="4">
    <source>
        <dbReference type="ARBA" id="ARBA00022496"/>
    </source>
</evidence>
<keyword evidence="7" id="KW-0408">Iron</keyword>
<dbReference type="GO" id="GO:0016887">
    <property type="term" value="F:ATP hydrolysis activity"/>
    <property type="evidence" value="ECO:0007669"/>
    <property type="project" value="InterPro"/>
</dbReference>
<dbReference type="SUPFAM" id="SSF52540">
    <property type="entry name" value="P-loop containing nucleoside triphosphate hydrolases"/>
    <property type="match status" value="1"/>
</dbReference>
<evidence type="ECO:0000256" key="3">
    <source>
        <dbReference type="ARBA" id="ARBA00022475"/>
    </source>
</evidence>
<evidence type="ECO:0000313" key="12">
    <source>
        <dbReference type="Proteomes" id="UP000051658"/>
    </source>
</evidence>
<gene>
    <name evidence="11" type="ORF">IV74_GL001744</name>
</gene>
<keyword evidence="3" id="KW-1003">Cell membrane</keyword>
<evidence type="ECO:0000256" key="2">
    <source>
        <dbReference type="ARBA" id="ARBA00022448"/>
    </source>
</evidence>
<evidence type="ECO:0000256" key="5">
    <source>
        <dbReference type="ARBA" id="ARBA00022741"/>
    </source>
</evidence>
<keyword evidence="12" id="KW-1185">Reference proteome</keyword>
<evidence type="ECO:0000256" key="7">
    <source>
        <dbReference type="ARBA" id="ARBA00023004"/>
    </source>
</evidence>
<dbReference type="PROSITE" id="PS50893">
    <property type="entry name" value="ABC_TRANSPORTER_2"/>
    <property type="match status" value="1"/>
</dbReference>
<dbReference type="PATRIC" id="fig|1449336.4.peg.1779"/>
<organism evidence="11 12">
    <name type="scientific">Carnobacterium divergens DSM 20623</name>
    <dbReference type="NCBI Taxonomy" id="1449336"/>
    <lineage>
        <taxon>Bacteria</taxon>
        <taxon>Bacillati</taxon>
        <taxon>Bacillota</taxon>
        <taxon>Bacilli</taxon>
        <taxon>Lactobacillales</taxon>
        <taxon>Carnobacteriaceae</taxon>
        <taxon>Carnobacterium</taxon>
    </lineage>
</organism>
<dbReference type="PANTHER" id="PTHR42771:SF10">
    <property type="entry name" value="FERRICHROME TRANSPORT ATP-BINDING PROTEIN FHUC"/>
    <property type="match status" value="1"/>
</dbReference>